<gene>
    <name evidence="1" type="ORF">HNR11_000036</name>
</gene>
<dbReference type="Proteomes" id="UP000560069">
    <property type="component" value="Unassembled WGS sequence"/>
</dbReference>
<accession>A0A7Z0J1W0</accession>
<reference evidence="1 2" key="1">
    <citation type="submission" date="2020-07" db="EMBL/GenBank/DDBJ databases">
        <title>Sequencing the genomes of 1000 actinobacteria strains.</title>
        <authorList>
            <person name="Klenk H.-P."/>
        </authorList>
    </citation>
    <scope>NUCLEOTIDE SEQUENCE [LARGE SCALE GENOMIC DNA]</scope>
    <source>
        <strain evidence="1 2">DSM 15664</strain>
    </source>
</reference>
<evidence type="ECO:0000313" key="1">
    <source>
        <dbReference type="EMBL" id="NYJ15502.1"/>
    </source>
</evidence>
<dbReference type="EMBL" id="JACCFQ010000001">
    <property type="protein sequence ID" value="NYJ15502.1"/>
    <property type="molecule type" value="Genomic_DNA"/>
</dbReference>
<dbReference type="AlphaFoldDB" id="A0A7Z0J1W0"/>
<keyword evidence="2" id="KW-1185">Reference proteome</keyword>
<evidence type="ECO:0000313" key="2">
    <source>
        <dbReference type="Proteomes" id="UP000560069"/>
    </source>
</evidence>
<name>A0A7Z0J1W0_9MICC</name>
<proteinExistence type="predicted"/>
<sequence length="112" mass="12457">MEVVRREFARGPSVELTTPAGHTYAMLLAALRAEVRAVVDAELGVQARRVHVLELDQDTMTIDLRLSVTMSSHSSISDLQVRLRAGITVRLREAAGLRTRTLDLIAEDIYDE</sequence>
<protein>
    <submittedName>
        <fullName evidence="1">Uncharacterized protein</fullName>
    </submittedName>
</protein>
<organism evidence="1 2">
    <name type="scientific">Nesterenkonia sandarakina</name>
    <dbReference type="NCBI Taxonomy" id="272918"/>
    <lineage>
        <taxon>Bacteria</taxon>
        <taxon>Bacillati</taxon>
        <taxon>Actinomycetota</taxon>
        <taxon>Actinomycetes</taxon>
        <taxon>Micrococcales</taxon>
        <taxon>Micrococcaceae</taxon>
        <taxon>Nesterenkonia</taxon>
    </lineage>
</organism>
<comment type="caution">
    <text evidence="1">The sequence shown here is derived from an EMBL/GenBank/DDBJ whole genome shotgun (WGS) entry which is preliminary data.</text>
</comment>
<dbReference type="RefSeq" id="WP_343947459.1">
    <property type="nucleotide sequence ID" value="NZ_BAAALK010000019.1"/>
</dbReference>